<reference evidence="2 3" key="1">
    <citation type="submission" date="2018-04" db="EMBL/GenBank/DDBJ databases">
        <title>Subsurface microbial communities from deep shales in Ohio and West Virginia, USA.</title>
        <authorList>
            <person name="Wrighton K."/>
        </authorList>
    </citation>
    <scope>NUCLEOTIDE SEQUENCE [LARGE SCALE GENOMIC DNA]</scope>
    <source>
        <strain evidence="2 3">WC1</strain>
    </source>
</reference>
<dbReference type="InterPro" id="IPR000073">
    <property type="entry name" value="AB_hydrolase_1"/>
</dbReference>
<dbReference type="EMBL" id="QAXS01000003">
    <property type="protein sequence ID" value="PTW02203.1"/>
    <property type="molecule type" value="Genomic_DNA"/>
</dbReference>
<feature type="domain" description="AB hydrolase-1" evidence="1">
    <location>
        <begin position="67"/>
        <end position="305"/>
    </location>
</feature>
<dbReference type="Proteomes" id="UP000244089">
    <property type="component" value="Unassembled WGS sequence"/>
</dbReference>
<comment type="caution">
    <text evidence="2">The sequence shown here is derived from an EMBL/GenBank/DDBJ whole genome shotgun (WGS) entry which is preliminary data.</text>
</comment>
<dbReference type="RefSeq" id="WP_108138206.1">
    <property type="nucleotide sequence ID" value="NZ_QAXS01000003.1"/>
</dbReference>
<dbReference type="InterPro" id="IPR029058">
    <property type="entry name" value="AB_hydrolase_fold"/>
</dbReference>
<dbReference type="AlphaFoldDB" id="A0A2T5RQE2"/>
<dbReference type="Gene3D" id="3.40.50.1820">
    <property type="entry name" value="alpha/beta hydrolase"/>
    <property type="match status" value="1"/>
</dbReference>
<name>A0A2T5RQE2_9FIRM</name>
<evidence type="ECO:0000259" key="1">
    <source>
        <dbReference type="Pfam" id="PF00561"/>
    </source>
</evidence>
<evidence type="ECO:0000313" key="2">
    <source>
        <dbReference type="EMBL" id="PTW02203.1"/>
    </source>
</evidence>
<gene>
    <name evidence="2" type="ORF">C8C76_10358</name>
</gene>
<dbReference type="OrthoDB" id="1817159at2"/>
<accession>A0A2T5RQE2</accession>
<dbReference type="SUPFAM" id="SSF53474">
    <property type="entry name" value="alpha/beta-Hydrolases"/>
    <property type="match status" value="1"/>
</dbReference>
<evidence type="ECO:0000313" key="3">
    <source>
        <dbReference type="Proteomes" id="UP000244089"/>
    </source>
</evidence>
<sequence length="318" mass="36082">MKKILKRVLIILPLILIALVSFIVLSSYFEHKELIAEEKEKYPAPGKMVEVDGTELHVYSEGQGDQTLVFMSGLGTVSPYYDFKVLFEKLAADYRIVVVERAGYGWSEISSADRDLKTVLNETRTALKLSGEKAPYILFPHSLAGLEAIYWANLYPEEIEAIIGLDPLVPGVIEKSEEGPFLSPLITFLTRTGLVRNQPEVFNNNFEAVKKELLTAKEAQIARTIFYRRVQTKNMWEEVDMVESNSQLVSKQDKSGVPFSAFISSQNEKDYWQKSITSYARATNGQTFILDGSHYIHLDYPELIAEKSKEIIKKIIKN</sequence>
<dbReference type="Pfam" id="PF00561">
    <property type="entry name" value="Abhydrolase_1"/>
    <property type="match status" value="1"/>
</dbReference>
<proteinExistence type="predicted"/>
<protein>
    <submittedName>
        <fullName evidence="2">Pimeloyl-ACP methyl ester carboxylesterase</fullName>
    </submittedName>
</protein>
<organism evidence="2 3">
    <name type="scientific">Halanaerobium saccharolyticum</name>
    <dbReference type="NCBI Taxonomy" id="43595"/>
    <lineage>
        <taxon>Bacteria</taxon>
        <taxon>Bacillati</taxon>
        <taxon>Bacillota</taxon>
        <taxon>Clostridia</taxon>
        <taxon>Halanaerobiales</taxon>
        <taxon>Halanaerobiaceae</taxon>
        <taxon>Halanaerobium</taxon>
    </lineage>
</organism>